<comment type="caution">
    <text evidence="5">The sequence shown here is derived from an EMBL/GenBank/DDBJ whole genome shotgun (WGS) entry which is preliminary data.</text>
</comment>
<sequence length="166" mass="18829">MINLATDEAVENHGDEGDKQRLRLWLRLLKVSRYIEGELRERLRKEYATTLPRFDVMSALYRAEKGLKMSELSAALMVSNGNVTGIIERLVAEGLVLREPLPGDRRVMLVLLTPEGREKFRDMALVHQGWVSELLKNINARDAATICDILDVKLVRTSAGREGEKE</sequence>
<evidence type="ECO:0000256" key="3">
    <source>
        <dbReference type="ARBA" id="ARBA00023163"/>
    </source>
</evidence>
<dbReference type="InterPro" id="IPR036388">
    <property type="entry name" value="WH-like_DNA-bd_sf"/>
</dbReference>
<dbReference type="Pfam" id="PF01047">
    <property type="entry name" value="MarR"/>
    <property type="match status" value="1"/>
</dbReference>
<dbReference type="PROSITE" id="PS50995">
    <property type="entry name" value="HTH_MARR_2"/>
    <property type="match status" value="1"/>
</dbReference>
<keyword evidence="3" id="KW-0804">Transcription</keyword>
<gene>
    <name evidence="5" type="ORF">GCM10007924_00730</name>
</gene>
<dbReference type="Gene3D" id="1.10.10.10">
    <property type="entry name" value="Winged helix-like DNA-binding domain superfamily/Winged helix DNA-binding domain"/>
    <property type="match status" value="1"/>
</dbReference>
<dbReference type="InterPro" id="IPR000835">
    <property type="entry name" value="HTH_MarR-typ"/>
</dbReference>
<dbReference type="SUPFAM" id="SSF46785">
    <property type="entry name" value="Winged helix' DNA-binding domain"/>
    <property type="match status" value="1"/>
</dbReference>
<dbReference type="EMBL" id="BSNF01000001">
    <property type="protein sequence ID" value="GLQ04852.1"/>
    <property type="molecule type" value="Genomic_DNA"/>
</dbReference>
<keyword evidence="1" id="KW-0805">Transcription regulation</keyword>
<dbReference type="InterPro" id="IPR036390">
    <property type="entry name" value="WH_DNA-bd_sf"/>
</dbReference>
<accession>A0ABQ5TYH7</accession>
<evidence type="ECO:0000256" key="1">
    <source>
        <dbReference type="ARBA" id="ARBA00023015"/>
    </source>
</evidence>
<dbReference type="InterPro" id="IPR023187">
    <property type="entry name" value="Tscrpt_reg_MarR-type_CS"/>
</dbReference>
<keyword evidence="6" id="KW-1185">Reference proteome</keyword>
<organism evidence="5 6">
    <name type="scientific">Sneathiella chinensis</name>
    <dbReference type="NCBI Taxonomy" id="349750"/>
    <lineage>
        <taxon>Bacteria</taxon>
        <taxon>Pseudomonadati</taxon>
        <taxon>Pseudomonadota</taxon>
        <taxon>Alphaproteobacteria</taxon>
        <taxon>Sneathiellales</taxon>
        <taxon>Sneathiellaceae</taxon>
        <taxon>Sneathiella</taxon>
    </lineage>
</organism>
<dbReference type="PANTHER" id="PTHR33164:SF43">
    <property type="entry name" value="HTH-TYPE TRANSCRIPTIONAL REPRESSOR YETL"/>
    <property type="match status" value="1"/>
</dbReference>
<dbReference type="Proteomes" id="UP001161409">
    <property type="component" value="Unassembled WGS sequence"/>
</dbReference>
<protein>
    <submittedName>
        <fullName evidence="5">MarR family transcriptional regulator</fullName>
    </submittedName>
</protein>
<feature type="domain" description="HTH marR-type" evidence="4">
    <location>
        <begin position="21"/>
        <end position="155"/>
    </location>
</feature>
<keyword evidence="2" id="KW-0238">DNA-binding</keyword>
<dbReference type="SMART" id="SM00347">
    <property type="entry name" value="HTH_MARR"/>
    <property type="match status" value="1"/>
</dbReference>
<dbReference type="PROSITE" id="PS01117">
    <property type="entry name" value="HTH_MARR_1"/>
    <property type="match status" value="1"/>
</dbReference>
<reference evidence="5" key="1">
    <citation type="journal article" date="2014" name="Int. J. Syst. Evol. Microbiol.">
        <title>Complete genome of a new Firmicutes species belonging to the dominant human colonic microbiota ('Ruminococcus bicirculans') reveals two chromosomes and a selective capacity to utilize plant glucans.</title>
        <authorList>
            <consortium name="NISC Comparative Sequencing Program"/>
            <person name="Wegmann U."/>
            <person name="Louis P."/>
            <person name="Goesmann A."/>
            <person name="Henrissat B."/>
            <person name="Duncan S.H."/>
            <person name="Flint H.J."/>
        </authorList>
    </citation>
    <scope>NUCLEOTIDE SEQUENCE</scope>
    <source>
        <strain evidence="5">NBRC 103408</strain>
    </source>
</reference>
<proteinExistence type="predicted"/>
<dbReference type="PRINTS" id="PR00598">
    <property type="entry name" value="HTHMARR"/>
</dbReference>
<evidence type="ECO:0000313" key="5">
    <source>
        <dbReference type="EMBL" id="GLQ04852.1"/>
    </source>
</evidence>
<name>A0ABQ5TYH7_9PROT</name>
<evidence type="ECO:0000313" key="6">
    <source>
        <dbReference type="Proteomes" id="UP001161409"/>
    </source>
</evidence>
<dbReference type="RefSeq" id="WP_169558896.1">
    <property type="nucleotide sequence ID" value="NZ_BSNF01000001.1"/>
</dbReference>
<dbReference type="InterPro" id="IPR039422">
    <property type="entry name" value="MarR/SlyA-like"/>
</dbReference>
<reference evidence="5" key="2">
    <citation type="submission" date="2023-01" db="EMBL/GenBank/DDBJ databases">
        <title>Draft genome sequence of Sneathiella chinensis strain NBRC 103408.</title>
        <authorList>
            <person name="Sun Q."/>
            <person name="Mori K."/>
        </authorList>
    </citation>
    <scope>NUCLEOTIDE SEQUENCE</scope>
    <source>
        <strain evidence="5">NBRC 103408</strain>
    </source>
</reference>
<evidence type="ECO:0000256" key="2">
    <source>
        <dbReference type="ARBA" id="ARBA00023125"/>
    </source>
</evidence>
<evidence type="ECO:0000259" key="4">
    <source>
        <dbReference type="PROSITE" id="PS50995"/>
    </source>
</evidence>
<dbReference type="PANTHER" id="PTHR33164">
    <property type="entry name" value="TRANSCRIPTIONAL REGULATOR, MARR FAMILY"/>
    <property type="match status" value="1"/>
</dbReference>